<evidence type="ECO:0000313" key="2">
    <source>
        <dbReference type="EMBL" id="CAB3260146.1"/>
    </source>
</evidence>
<dbReference type="EMBL" id="CADEBD010000795">
    <property type="protein sequence ID" value="CAB3260146.1"/>
    <property type="molecule type" value="Genomic_DNA"/>
</dbReference>
<dbReference type="Proteomes" id="UP000494256">
    <property type="component" value="Unassembled WGS sequence"/>
</dbReference>
<evidence type="ECO:0000256" key="1">
    <source>
        <dbReference type="SAM" id="MobiDB-lite"/>
    </source>
</evidence>
<gene>
    <name evidence="2" type="ORF">APLA_LOCUS16936</name>
</gene>
<accession>A0A8S1BK10</accession>
<name>A0A8S1BK10_ARCPL</name>
<sequence length="44" mass="4827">WYTTITLAVYGNPTQVLPETPVGANPPPTVQRPAVPVRSCHRLQ</sequence>
<comment type="caution">
    <text evidence="2">The sequence shown here is derived from an EMBL/GenBank/DDBJ whole genome shotgun (WGS) entry which is preliminary data.</text>
</comment>
<feature type="region of interest" description="Disordered" evidence="1">
    <location>
        <begin position="21"/>
        <end position="44"/>
    </location>
</feature>
<organism evidence="2 3">
    <name type="scientific">Arctia plantaginis</name>
    <name type="common">Wood tiger moth</name>
    <name type="synonym">Phalaena plantaginis</name>
    <dbReference type="NCBI Taxonomy" id="874455"/>
    <lineage>
        <taxon>Eukaryota</taxon>
        <taxon>Metazoa</taxon>
        <taxon>Ecdysozoa</taxon>
        <taxon>Arthropoda</taxon>
        <taxon>Hexapoda</taxon>
        <taxon>Insecta</taxon>
        <taxon>Pterygota</taxon>
        <taxon>Neoptera</taxon>
        <taxon>Endopterygota</taxon>
        <taxon>Lepidoptera</taxon>
        <taxon>Glossata</taxon>
        <taxon>Ditrysia</taxon>
        <taxon>Noctuoidea</taxon>
        <taxon>Erebidae</taxon>
        <taxon>Arctiinae</taxon>
        <taxon>Arctia</taxon>
    </lineage>
</organism>
<proteinExistence type="predicted"/>
<dbReference type="OrthoDB" id="7477989at2759"/>
<evidence type="ECO:0000313" key="3">
    <source>
        <dbReference type="Proteomes" id="UP000494256"/>
    </source>
</evidence>
<protein>
    <submittedName>
        <fullName evidence="2">Uncharacterized protein</fullName>
    </submittedName>
</protein>
<dbReference type="AlphaFoldDB" id="A0A8S1BK10"/>
<feature type="non-terminal residue" evidence="2">
    <location>
        <position position="1"/>
    </location>
</feature>
<reference evidence="2 3" key="1">
    <citation type="submission" date="2020-04" db="EMBL/GenBank/DDBJ databases">
        <authorList>
            <person name="Wallbank WR R."/>
            <person name="Pardo Diaz C."/>
            <person name="Kozak K."/>
            <person name="Martin S."/>
            <person name="Jiggins C."/>
            <person name="Moest M."/>
            <person name="Warren A I."/>
            <person name="Byers J.R.P. K."/>
            <person name="Montejo-Kovacevich G."/>
            <person name="Yen C E."/>
        </authorList>
    </citation>
    <scope>NUCLEOTIDE SEQUENCE [LARGE SCALE GENOMIC DNA]</scope>
</reference>